<dbReference type="Pfam" id="PF16197">
    <property type="entry name" value="KAsynt_C_assoc"/>
    <property type="match status" value="2"/>
</dbReference>
<dbReference type="Pfam" id="PF21089">
    <property type="entry name" value="PKS_DH_N"/>
    <property type="match status" value="1"/>
</dbReference>
<dbReference type="InterPro" id="IPR001227">
    <property type="entry name" value="Ac_transferase_dom_sf"/>
</dbReference>
<dbReference type="Gene3D" id="3.10.129.110">
    <property type="entry name" value="Polyketide synthase dehydratase"/>
    <property type="match status" value="1"/>
</dbReference>
<organism evidence="13 14">
    <name type="scientific">Streptomyces ossamyceticus</name>
    <dbReference type="NCBI Taxonomy" id="249581"/>
    <lineage>
        <taxon>Bacteria</taxon>
        <taxon>Bacillati</taxon>
        <taxon>Actinomycetota</taxon>
        <taxon>Actinomycetes</taxon>
        <taxon>Kitasatosporales</taxon>
        <taxon>Streptomycetaceae</taxon>
        <taxon>Streptomyces</taxon>
    </lineage>
</organism>
<comment type="pathway">
    <text evidence="1">Antibiotic biosynthesis.</text>
</comment>
<dbReference type="InterPro" id="IPR049900">
    <property type="entry name" value="PKS_mFAS_DH"/>
</dbReference>
<dbReference type="InterPro" id="IPR055123">
    <property type="entry name" value="SpnB-like_Rossmann"/>
</dbReference>
<dbReference type="Gene3D" id="3.40.366.10">
    <property type="entry name" value="Malonyl-Coenzyme A Acyl Carrier Protein, domain 2"/>
    <property type="match status" value="2"/>
</dbReference>
<keyword evidence="5" id="KW-0045">Antibiotic biosynthesis</keyword>
<keyword evidence="6" id="KW-0511">Multifunctional enzyme</keyword>
<dbReference type="Pfam" id="PF00698">
    <property type="entry name" value="Acyl_transf_1"/>
    <property type="match status" value="2"/>
</dbReference>
<dbReference type="InterPro" id="IPR016039">
    <property type="entry name" value="Thiolase-like"/>
</dbReference>
<evidence type="ECO:0000259" key="10">
    <source>
        <dbReference type="PROSITE" id="PS50075"/>
    </source>
</evidence>
<dbReference type="SUPFAM" id="SSF52151">
    <property type="entry name" value="FabD/lysophospholipase-like"/>
    <property type="match status" value="2"/>
</dbReference>
<dbReference type="Pfam" id="PF22953">
    <property type="entry name" value="SpnB_Rossmann"/>
    <property type="match status" value="1"/>
</dbReference>
<dbReference type="SUPFAM" id="SSF55048">
    <property type="entry name" value="Probable ACP-binding domain of malonyl-CoA ACP transacylase"/>
    <property type="match status" value="2"/>
</dbReference>
<feature type="region of interest" description="Disordered" evidence="9">
    <location>
        <begin position="921"/>
        <end position="952"/>
    </location>
</feature>
<dbReference type="Pfam" id="PF14765">
    <property type="entry name" value="PS-DH"/>
    <property type="match status" value="1"/>
</dbReference>
<feature type="region of interest" description="Disordered" evidence="9">
    <location>
        <begin position="1536"/>
        <end position="1560"/>
    </location>
</feature>
<feature type="domain" description="Ketosynthase family 3 (KS3)" evidence="11">
    <location>
        <begin position="5"/>
        <end position="422"/>
    </location>
</feature>
<accession>A0ABV2V855</accession>
<feature type="region of interest" description="N-terminal hotdog fold" evidence="8">
    <location>
        <begin position="2008"/>
        <end position="2132"/>
    </location>
</feature>
<feature type="domain" description="PKS/mFAS DH" evidence="12">
    <location>
        <begin position="2008"/>
        <end position="2283"/>
    </location>
</feature>
<dbReference type="EMBL" id="JBEXPZ010000062">
    <property type="protein sequence ID" value="MET9850001.1"/>
    <property type="molecule type" value="Genomic_DNA"/>
</dbReference>
<feature type="compositionally biased region" description="Low complexity" evidence="9">
    <location>
        <begin position="1485"/>
        <end position="1497"/>
    </location>
</feature>
<dbReference type="InterPro" id="IPR014043">
    <property type="entry name" value="Acyl_transferase_dom"/>
</dbReference>
<evidence type="ECO:0000256" key="2">
    <source>
        <dbReference type="ARBA" id="ARBA00022450"/>
    </source>
</evidence>
<dbReference type="InterPro" id="IPR049552">
    <property type="entry name" value="PKS_DH_N"/>
</dbReference>
<dbReference type="SMART" id="SM00827">
    <property type="entry name" value="PKS_AT"/>
    <property type="match status" value="2"/>
</dbReference>
<dbReference type="InterPro" id="IPR057326">
    <property type="entry name" value="KR_dom"/>
</dbReference>
<feature type="region of interest" description="Disordered" evidence="9">
    <location>
        <begin position="2398"/>
        <end position="2419"/>
    </location>
</feature>
<dbReference type="SMART" id="SM00826">
    <property type="entry name" value="PKS_DH"/>
    <property type="match status" value="1"/>
</dbReference>
<dbReference type="InterPro" id="IPR016036">
    <property type="entry name" value="Malonyl_transacylase_ACP-bd"/>
</dbReference>
<dbReference type="Gene3D" id="3.30.70.3290">
    <property type="match status" value="2"/>
</dbReference>
<dbReference type="InterPro" id="IPR018201">
    <property type="entry name" value="Ketoacyl_synth_AS"/>
</dbReference>
<dbReference type="SMART" id="SM00823">
    <property type="entry name" value="PKS_PP"/>
    <property type="match status" value="2"/>
</dbReference>
<dbReference type="PROSITE" id="PS52019">
    <property type="entry name" value="PKS_MFAS_DH"/>
    <property type="match status" value="1"/>
</dbReference>
<keyword evidence="4" id="KW-0808">Transferase</keyword>
<dbReference type="InterPro" id="IPR013968">
    <property type="entry name" value="PKS_KR"/>
</dbReference>
<dbReference type="SMART" id="SM00822">
    <property type="entry name" value="PKS_KR"/>
    <property type="match status" value="1"/>
</dbReference>
<comment type="caution">
    <text evidence="13">The sequence shown here is derived from an EMBL/GenBank/DDBJ whole genome shotgun (WGS) entry which is preliminary data.</text>
</comment>
<sequence>MTAASEAIAVVGMACRLPGAGNPAQFAALLARGGDAVTEVPVGRRSVVPDVAGLTPRGGFLDTVDGFDAGFFGISPREAAAMDPQQRLLLELGWEALEHAGTVPAGLDGTRTGVFVGALADDYARLVQRHGPGAVTPHTFTGVQRSLLANRVSYTLGLRGPSLTVDTGQSSSLVAVHLAVESLRRGECTLALAGGVNLILSPESTLAVARLGALSPDGRCHTFDARANGYVRGEGGGLVVLKPLSRALADGDRVHCLIRGGAVNNDGGGSALTVPDPEAQREVLTLACERAGTDPADVQYVELHGTGTPEGDPAEAAALGRALSATRPVGRPLRVGSVKTNIGHLEGAAGIAGLLKTVLCLRDARLVPTLHHDTPHPRIPLDDLGLTVQRTAEPWPDTDGPRVAGVSSFGLGGTNCHLILVSWDADSGGAADTTPITGERSFAGTAAPEGRRGGVVPWVLSARTPEALADQSRALLEAAASAASAARAASATFDAFDASDIRAASDADVGHALLSTRTLFPHRAVVLGADRTARLRGLGALAAGEGTPGVVTHPGSAPAAPGPGPVFVFPGQGSQWVGMAVELLDGQAEFAAAWARCEEALTAWVDWSPTDVLRGAPGAPELDRVDVLQPVLWAVMVSLAEVWRAHGVEPAAVVGHSQGEVAAACVAGVLSLTDGARIAVRRAELIGRRLSGRGGMVAVPESEDRALARLAALDGRVELAAVNGPDAVVVSGDRDALEDLLASCAADDVRARRVAVDYASHSSYVEDVRAELLDTLADITPLPARVPLHSTVARGQVVLGENGPRLDGTYWYRNLREPVAFAPAVAALAEAGHHTFIEISPHPVLTPAVAATVEDTGAVPVVVPTLRRNHGGPEQFAAGLAQAFVAGTDVDWRPAFAGHRPRGPQLDLPTYPFQRRRHWLAPAGGQETRPTEDRGADTSSDQPATGAGPGTSLATAAVPIAAGRRSPRELLDLVRAEAALVLGHEAAADVAPDLTFKDLGFDSHLALELRNRLGAATGERLPTTLLFDHPTPTAVARHLADATPGTTPPATVPTPADEPIAIVGMACRLPGGIRDPEELWRAVLDGVDAISAPPADRGWDDAGHRGGFLADAADFDADLFGIAPREALAMDPQQRLLLESAWEALERAGVAPSSLRSTRTGVYVGAMSQEYGPRLHEAPDELRGHLLTGNTAGVLSGRLSYVLGCEGPAVTVDTACSSSLVALHLAAESLRRGECTMALAAGVAVMATPGLFEEFARQGGLAEDGRCKAFAAAADGTGWSEGVGVLVVERLSDARRHGRTVLAVLRGSAVNQDGASNGLTAPNGPAQQGVIRDALARAGLPAAQVDAVEAHGTGTRLGDPIEAHALLATYGQDRELPLYLGSLKSNIGHAQAAAGVAGVIKTVLALRHGTLPRTLHVDEPSREVDWSAGSVELLTETRPWPETGRPRRAAVSSFGISGTNAHVVLEEAPTLDEMPAEAGVGSGSGSESEAGAAAGAGVDAGAGGAPVPLVLSAATEDALRAQAGRLRARLAGVPQGQAVSGADGGPGGIAHAPGGTGHPFGGTAHPLGGCGHPLGALGHALAVTRAALPHRAAVVAADREEALAGLDALAAGTETATAFGATAAEGRTVFLFTGQGSQRLGMGRELASVQPVFRDAWDEVAAHLDEHLEQPLLKVLADEKGLLDRTEYAQPALFALEVALFRQLEDWGVVPDHLLGHSVGALAAAHAAGVLSLPDACRLVAARGRLMQELPATGAMAAVEATEEEILPELVGREHEIGLAAVNGPTAVVISGETEAVTRTARAWERRGRRTRMLRVSHAFHSPLMDPMLPAFEEIARSVTYHPPTLSVLDDRTGEPATADALCSPDHWVRHVRDTVRFHTAVRRLRALGATRYVELGPDGVLSAMVRESLAEETAGPGRTGGATAAGAAGTLVVPVLRRDQPEARSAAVALARLHVSGHAPDWGAVFAGHPTAPPGTLPTYAFQRRRYWAAPSAARTTVVPGAVPLDHPLLSSALTLADTGHTLLTGTVSRTAQPWLADRTVHDHVSVPDTVLLDLAVVAARETGAGQVAHLLPTAPLVLPRRGALDVQVTVGPEDGAHGRRPVTVHTRPAGADGGWVCHAEGTLAAASPAVDGGGAEEWPPVDAEPIDVRAVDDGYDPAAGVAHGPGFAGLRAVWRRGAEVGAEWVAPDADHVTAGDFGLHPGLLESVSHAVRLARKDDDRAWHGAVYRHVTVYGTPAGRLRARISPAGGDSVTVLITDSTGRAVATVGALTPRPLPAPTESAAHAYDEAAPYELAWRPVGQPLGATAGRWALLGDPPGLDTGTPPGADRHPDLASLLTTATLPETVVARCGPDPAAPADPDWTAHAPDGTAHAPNGAVRAPDGAVHVLDGTAHALNGTAPNWTAQARNRTPNAPDGTAEAARAAAHRAARLAREWLAEDRLADTRLVVVTRRAVAADDGPCEPGEAPVWGLFRSAQSEHPGRFVLVDLDDDPASASALPAAAACGEPQIAVRAGRLYAPRIVRPAPLTAGPGRGSAPPPTAAAEAVPGQERTVPGQERTALDRNGTDLDRNGTARIGTALDPNGTVLVTGGTGALGRLVARHLVARYGVRHLLLVSRRGADAPEAAGIRAELGADEDVDVDVSVAACDVADRDALAALLASVPDTHPLTAVVHTAGVLHDAVVEAIDPGDLDRVLRPKVDAAWHLHELTADAALSAFVLFSSVSGINGAAGQGSYAAGNTFLDALAQLRRARGLPAVSLAWGPWAATGGVAGGLPGSGMTRRLTETDLRRMRRTGLVPLEPAPALALLDAALCRPGPALRLPVALSLPVVRRAAHEGEALPLFRELAGSAWRDPAAPDTGPGEERSGGTPVRLQVVAGRPAPEQEAALLEQVRAHAAAVLGHRDGRRVDATRTFKELGFDSLMGVELRNRLTAASGHRMPAGLLFNQPTPLAVARYLRTRLAPPDQPAGGSLAAGIDHLEDLLTGTTADPGELHRTAERLRALLARCEERYAVTAPAGGSVPAPPGGPGAPARGDGTNGAHAPDGGVRAALRTASVDEIFSFIDRELGTDLQERGE</sequence>
<dbReference type="CDD" id="cd08956">
    <property type="entry name" value="KR_3_FAS_SDR_x"/>
    <property type="match status" value="1"/>
</dbReference>
<evidence type="ECO:0000256" key="9">
    <source>
        <dbReference type="SAM" id="MobiDB-lite"/>
    </source>
</evidence>
<dbReference type="InterPro" id="IPR009081">
    <property type="entry name" value="PP-bd_ACP"/>
</dbReference>
<dbReference type="PROSITE" id="PS00606">
    <property type="entry name" value="KS3_1"/>
    <property type="match status" value="1"/>
</dbReference>
<feature type="region of interest" description="Disordered" evidence="9">
    <location>
        <begin position="2529"/>
        <end position="2578"/>
    </location>
</feature>
<dbReference type="SMART" id="SM00825">
    <property type="entry name" value="PKS_KS"/>
    <property type="match status" value="2"/>
</dbReference>
<evidence type="ECO:0000256" key="6">
    <source>
        <dbReference type="ARBA" id="ARBA00023268"/>
    </source>
</evidence>
<gene>
    <name evidence="13" type="ORF">ABZZ21_36735</name>
</gene>
<feature type="compositionally biased region" description="Gly residues" evidence="9">
    <location>
        <begin position="1542"/>
        <end position="1560"/>
    </location>
</feature>
<dbReference type="InterPro" id="IPR020841">
    <property type="entry name" value="PKS_Beta-ketoAc_synthase_dom"/>
</dbReference>
<dbReference type="Gene3D" id="1.10.1200.10">
    <property type="entry name" value="ACP-like"/>
    <property type="match status" value="2"/>
</dbReference>
<dbReference type="Gene3D" id="3.40.50.11460">
    <property type="match status" value="1"/>
</dbReference>
<feature type="region of interest" description="Disordered" evidence="9">
    <location>
        <begin position="2353"/>
        <end position="2383"/>
    </location>
</feature>
<dbReference type="SUPFAM" id="SSF47336">
    <property type="entry name" value="ACP-like"/>
    <property type="match status" value="2"/>
</dbReference>
<evidence type="ECO:0000256" key="7">
    <source>
        <dbReference type="ARBA" id="ARBA00023315"/>
    </source>
</evidence>
<dbReference type="InterPro" id="IPR020806">
    <property type="entry name" value="PKS_PP-bd"/>
</dbReference>
<dbReference type="InterPro" id="IPR042104">
    <property type="entry name" value="PKS_dehydratase_sf"/>
</dbReference>
<dbReference type="PROSITE" id="PS00012">
    <property type="entry name" value="PHOSPHOPANTETHEINE"/>
    <property type="match status" value="1"/>
</dbReference>
<dbReference type="InterPro" id="IPR006162">
    <property type="entry name" value="Ppantetheine_attach_site"/>
</dbReference>
<feature type="domain" description="Ketosynthase family 3 (KS3)" evidence="11">
    <location>
        <begin position="1057"/>
        <end position="1467"/>
    </location>
</feature>
<feature type="region of interest" description="C-terminal hotdog fold" evidence="8">
    <location>
        <begin position="2145"/>
        <end position="2283"/>
    </location>
</feature>
<evidence type="ECO:0000313" key="13">
    <source>
        <dbReference type="EMBL" id="MET9850001.1"/>
    </source>
</evidence>
<dbReference type="Proteomes" id="UP001550210">
    <property type="component" value="Unassembled WGS sequence"/>
</dbReference>
<keyword evidence="14" id="KW-1185">Reference proteome</keyword>
<evidence type="ECO:0000256" key="4">
    <source>
        <dbReference type="ARBA" id="ARBA00022679"/>
    </source>
</evidence>
<dbReference type="InterPro" id="IPR050091">
    <property type="entry name" value="PKS_NRPS_Biosynth_Enz"/>
</dbReference>
<dbReference type="Gene3D" id="3.40.47.10">
    <property type="match status" value="2"/>
</dbReference>
<dbReference type="InterPro" id="IPR014031">
    <property type="entry name" value="Ketoacyl_synth_C"/>
</dbReference>
<dbReference type="RefSeq" id="WP_355402887.1">
    <property type="nucleotide sequence ID" value="NZ_JBEXPZ010000062.1"/>
</dbReference>
<comment type="caution">
    <text evidence="8">Lacks conserved residue(s) required for the propagation of feature annotation.</text>
</comment>
<evidence type="ECO:0000259" key="11">
    <source>
        <dbReference type="PROSITE" id="PS52004"/>
    </source>
</evidence>
<dbReference type="InterPro" id="IPR032821">
    <property type="entry name" value="PKS_assoc"/>
</dbReference>
<dbReference type="Pfam" id="PF02801">
    <property type="entry name" value="Ketoacyl-synt_C"/>
    <property type="match status" value="2"/>
</dbReference>
<dbReference type="InterPro" id="IPR016035">
    <property type="entry name" value="Acyl_Trfase/lysoPLipase"/>
</dbReference>
<dbReference type="InterPro" id="IPR036291">
    <property type="entry name" value="NAD(P)-bd_dom_sf"/>
</dbReference>
<feature type="domain" description="Carrier" evidence="10">
    <location>
        <begin position="968"/>
        <end position="1043"/>
    </location>
</feature>
<evidence type="ECO:0000256" key="8">
    <source>
        <dbReference type="PROSITE-ProRule" id="PRU01363"/>
    </source>
</evidence>
<feature type="region of interest" description="Disordered" evidence="9">
    <location>
        <begin position="1475"/>
        <end position="1497"/>
    </location>
</feature>
<dbReference type="CDD" id="cd00833">
    <property type="entry name" value="PKS"/>
    <property type="match status" value="2"/>
</dbReference>
<dbReference type="PROSITE" id="PS52004">
    <property type="entry name" value="KS3_2"/>
    <property type="match status" value="2"/>
</dbReference>
<dbReference type="PROSITE" id="PS50075">
    <property type="entry name" value="CARRIER"/>
    <property type="match status" value="2"/>
</dbReference>
<evidence type="ECO:0000256" key="1">
    <source>
        <dbReference type="ARBA" id="ARBA00004792"/>
    </source>
</evidence>
<keyword evidence="3" id="KW-0597">Phosphoprotein</keyword>
<feature type="compositionally biased region" description="Low complexity" evidence="9">
    <location>
        <begin position="2354"/>
        <end position="2370"/>
    </location>
</feature>
<name>A0ABV2V855_9ACTN</name>
<dbReference type="InterPro" id="IPR036736">
    <property type="entry name" value="ACP-like_sf"/>
</dbReference>
<dbReference type="PANTHER" id="PTHR43775:SF51">
    <property type="entry name" value="INACTIVE PHENOLPHTHIOCEROL SYNTHESIS POLYKETIDE SYNTHASE TYPE I PKS1-RELATED"/>
    <property type="match status" value="1"/>
</dbReference>
<dbReference type="InterPro" id="IPR049551">
    <property type="entry name" value="PKS_DH_C"/>
</dbReference>
<proteinExistence type="predicted"/>
<feature type="compositionally biased region" description="Polar residues" evidence="9">
    <location>
        <begin position="2400"/>
        <end position="2413"/>
    </location>
</feature>
<protein>
    <submittedName>
        <fullName evidence="13">SDR family NAD(P)-dependent oxidoreductase</fullName>
    </submittedName>
</protein>
<dbReference type="PANTHER" id="PTHR43775">
    <property type="entry name" value="FATTY ACID SYNTHASE"/>
    <property type="match status" value="1"/>
</dbReference>
<evidence type="ECO:0000259" key="12">
    <source>
        <dbReference type="PROSITE" id="PS52019"/>
    </source>
</evidence>
<evidence type="ECO:0000256" key="5">
    <source>
        <dbReference type="ARBA" id="ARBA00023194"/>
    </source>
</evidence>
<dbReference type="SUPFAM" id="SSF51735">
    <property type="entry name" value="NAD(P)-binding Rossmann-fold domains"/>
    <property type="match status" value="2"/>
</dbReference>
<reference evidence="13 14" key="1">
    <citation type="submission" date="2024-06" db="EMBL/GenBank/DDBJ databases">
        <title>The Natural Products Discovery Center: Release of the First 8490 Sequenced Strains for Exploring Actinobacteria Biosynthetic Diversity.</title>
        <authorList>
            <person name="Kalkreuter E."/>
            <person name="Kautsar S.A."/>
            <person name="Yang D."/>
            <person name="Bader C.D."/>
            <person name="Teijaro C.N."/>
            <person name="Fluegel L."/>
            <person name="Davis C.M."/>
            <person name="Simpson J.R."/>
            <person name="Lauterbach L."/>
            <person name="Steele A.D."/>
            <person name="Gui C."/>
            <person name="Meng S."/>
            <person name="Li G."/>
            <person name="Viehrig K."/>
            <person name="Ye F."/>
            <person name="Su P."/>
            <person name="Kiefer A.F."/>
            <person name="Nichols A."/>
            <person name="Cepeda A.J."/>
            <person name="Yan W."/>
            <person name="Fan B."/>
            <person name="Jiang Y."/>
            <person name="Adhikari A."/>
            <person name="Zheng C.-J."/>
            <person name="Schuster L."/>
            <person name="Cowan T.M."/>
            <person name="Smanski M.J."/>
            <person name="Chevrette M.G."/>
            <person name="De Carvalho L.P.S."/>
            <person name="Shen B."/>
        </authorList>
    </citation>
    <scope>NUCLEOTIDE SEQUENCE [LARGE SCALE GENOMIC DNA]</scope>
    <source>
        <strain evidence="13 14">NPDC006434</strain>
    </source>
</reference>
<dbReference type="Pfam" id="PF00109">
    <property type="entry name" value="ketoacyl-synt"/>
    <property type="match status" value="2"/>
</dbReference>
<evidence type="ECO:0000313" key="14">
    <source>
        <dbReference type="Proteomes" id="UP001550210"/>
    </source>
</evidence>
<dbReference type="InterPro" id="IPR020807">
    <property type="entry name" value="PKS_DH"/>
</dbReference>
<keyword evidence="7" id="KW-0012">Acyltransferase</keyword>
<dbReference type="Pfam" id="PF00550">
    <property type="entry name" value="PP-binding"/>
    <property type="match status" value="2"/>
</dbReference>
<feature type="domain" description="Carrier" evidence="10">
    <location>
        <begin position="2888"/>
        <end position="2963"/>
    </location>
</feature>
<dbReference type="Pfam" id="PF08659">
    <property type="entry name" value="KR"/>
    <property type="match status" value="1"/>
</dbReference>
<feature type="compositionally biased region" description="Basic and acidic residues" evidence="9">
    <location>
        <begin position="2561"/>
        <end position="2574"/>
    </location>
</feature>
<dbReference type="InterPro" id="IPR014030">
    <property type="entry name" value="Ketoacyl_synth_N"/>
</dbReference>
<dbReference type="SUPFAM" id="SSF53901">
    <property type="entry name" value="Thiolase-like"/>
    <property type="match status" value="2"/>
</dbReference>
<dbReference type="Gene3D" id="3.40.50.720">
    <property type="entry name" value="NAD(P)-binding Rossmann-like Domain"/>
    <property type="match status" value="1"/>
</dbReference>
<keyword evidence="2" id="KW-0596">Phosphopantetheine</keyword>
<feature type="region of interest" description="Disordered" evidence="9">
    <location>
        <begin position="3017"/>
        <end position="3048"/>
    </location>
</feature>
<evidence type="ECO:0000256" key="3">
    <source>
        <dbReference type="ARBA" id="ARBA00022553"/>
    </source>
</evidence>